<dbReference type="Proteomes" id="UP001209878">
    <property type="component" value="Unassembled WGS sequence"/>
</dbReference>
<dbReference type="PANTHER" id="PTHR36694">
    <property type="entry name" value="PASIFLORA 1, ISOFORM A-RELATED"/>
    <property type="match status" value="1"/>
</dbReference>
<accession>A0AAD9PB53</accession>
<reference evidence="2" key="1">
    <citation type="journal article" date="2023" name="Mol. Biol. Evol.">
        <title>Third-Generation Sequencing Reveals the Adaptive Role of the Epigenome in Three Deep-Sea Polychaetes.</title>
        <authorList>
            <person name="Perez M."/>
            <person name="Aroh O."/>
            <person name="Sun Y."/>
            <person name="Lan Y."/>
            <person name="Juniper S.K."/>
            <person name="Young C.R."/>
            <person name="Angers B."/>
            <person name="Qian P.Y."/>
        </authorList>
    </citation>
    <scope>NUCLEOTIDE SEQUENCE</scope>
    <source>
        <strain evidence="2">R07B-5</strain>
    </source>
</reference>
<sequence>MPIISACCCWDSLKTGSKASAIFTFATGVINIVIDIWMLVGLHHLASTLEQHEQFIFLPPGILVFGYVELAFNICSLALSLCLAVGVNRGYEGERLVFSWVYGIVGLRIYQFLLGVYVLVWLGSHRFNDIVFVVPEIIGISFYWLLDSIVLLAAVICVISYWQELINDLFGKERRVKYFKMLANLRSAAAGGGGAMTPSTRSYYPSRSMSRAASHGSIGGVGGAPPPTF</sequence>
<comment type="caution">
    <text evidence="2">The sequence shown here is derived from an EMBL/GenBank/DDBJ whole genome shotgun (WGS) entry which is preliminary data.</text>
</comment>
<evidence type="ECO:0008006" key="4">
    <source>
        <dbReference type="Google" id="ProtNLM"/>
    </source>
</evidence>
<evidence type="ECO:0000256" key="1">
    <source>
        <dbReference type="SAM" id="Phobius"/>
    </source>
</evidence>
<dbReference type="AlphaFoldDB" id="A0AAD9PB53"/>
<feature type="transmembrane region" description="Helical" evidence="1">
    <location>
        <begin position="21"/>
        <end position="42"/>
    </location>
</feature>
<keyword evidence="1" id="KW-0812">Transmembrane</keyword>
<dbReference type="EMBL" id="JAODUO010000049">
    <property type="protein sequence ID" value="KAK2191594.1"/>
    <property type="molecule type" value="Genomic_DNA"/>
</dbReference>
<proteinExistence type="predicted"/>
<feature type="transmembrane region" description="Helical" evidence="1">
    <location>
        <begin position="62"/>
        <end position="85"/>
    </location>
</feature>
<keyword evidence="3" id="KW-1185">Reference proteome</keyword>
<evidence type="ECO:0000313" key="3">
    <source>
        <dbReference type="Proteomes" id="UP001209878"/>
    </source>
</evidence>
<name>A0AAD9PB53_RIDPI</name>
<keyword evidence="1" id="KW-0472">Membrane</keyword>
<organism evidence="2 3">
    <name type="scientific">Ridgeia piscesae</name>
    <name type="common">Tubeworm</name>
    <dbReference type="NCBI Taxonomy" id="27915"/>
    <lineage>
        <taxon>Eukaryota</taxon>
        <taxon>Metazoa</taxon>
        <taxon>Spiralia</taxon>
        <taxon>Lophotrochozoa</taxon>
        <taxon>Annelida</taxon>
        <taxon>Polychaeta</taxon>
        <taxon>Sedentaria</taxon>
        <taxon>Canalipalpata</taxon>
        <taxon>Sabellida</taxon>
        <taxon>Siboglinidae</taxon>
        <taxon>Ridgeia</taxon>
    </lineage>
</organism>
<feature type="transmembrane region" description="Helical" evidence="1">
    <location>
        <begin position="142"/>
        <end position="162"/>
    </location>
</feature>
<evidence type="ECO:0000313" key="2">
    <source>
        <dbReference type="EMBL" id="KAK2191594.1"/>
    </source>
</evidence>
<gene>
    <name evidence="2" type="ORF">NP493_50g02036</name>
</gene>
<keyword evidence="1" id="KW-1133">Transmembrane helix</keyword>
<protein>
    <recommendedName>
        <fullName evidence="4">Transmembrane protein</fullName>
    </recommendedName>
</protein>
<feature type="transmembrane region" description="Helical" evidence="1">
    <location>
        <begin position="97"/>
        <end position="122"/>
    </location>
</feature>
<dbReference type="PANTHER" id="PTHR36694:SF11">
    <property type="entry name" value="LP21121P-RELATED"/>
    <property type="match status" value="1"/>
</dbReference>